<gene>
    <name evidence="2" type="ORF">NDU88_007286</name>
</gene>
<organism evidence="2 3">
    <name type="scientific">Pleurodeles waltl</name>
    <name type="common">Iberian ribbed newt</name>
    <dbReference type="NCBI Taxonomy" id="8319"/>
    <lineage>
        <taxon>Eukaryota</taxon>
        <taxon>Metazoa</taxon>
        <taxon>Chordata</taxon>
        <taxon>Craniata</taxon>
        <taxon>Vertebrata</taxon>
        <taxon>Euteleostomi</taxon>
        <taxon>Amphibia</taxon>
        <taxon>Batrachia</taxon>
        <taxon>Caudata</taxon>
        <taxon>Salamandroidea</taxon>
        <taxon>Salamandridae</taxon>
        <taxon>Pleurodelinae</taxon>
        <taxon>Pleurodeles</taxon>
    </lineage>
</organism>
<accession>A0AAV7UNE0</accession>
<evidence type="ECO:0000256" key="1">
    <source>
        <dbReference type="SAM" id="MobiDB-lite"/>
    </source>
</evidence>
<proteinExistence type="predicted"/>
<comment type="caution">
    <text evidence="2">The sequence shown here is derived from an EMBL/GenBank/DDBJ whole genome shotgun (WGS) entry which is preliminary data.</text>
</comment>
<sequence>MPRASSEAGSTRTEQQHPRSGGYVPAAHGRWAPQTSRLTGSHAESRGPGQEEPPPDQAPLPMAAFLMPRRPRGCNQCTPVFPSEELIAIGPHPAR</sequence>
<dbReference type="AlphaFoldDB" id="A0AAV7UNE0"/>
<dbReference type="Proteomes" id="UP001066276">
    <property type="component" value="Chromosome 3_1"/>
</dbReference>
<reference evidence="2" key="1">
    <citation type="journal article" date="2022" name="bioRxiv">
        <title>Sequencing and chromosome-scale assembly of the giantPleurodeles waltlgenome.</title>
        <authorList>
            <person name="Brown T."/>
            <person name="Elewa A."/>
            <person name="Iarovenko S."/>
            <person name="Subramanian E."/>
            <person name="Araus A.J."/>
            <person name="Petzold A."/>
            <person name="Susuki M."/>
            <person name="Suzuki K.-i.T."/>
            <person name="Hayashi T."/>
            <person name="Toyoda A."/>
            <person name="Oliveira C."/>
            <person name="Osipova E."/>
            <person name="Leigh N.D."/>
            <person name="Simon A."/>
            <person name="Yun M.H."/>
        </authorList>
    </citation>
    <scope>NUCLEOTIDE SEQUENCE</scope>
    <source>
        <strain evidence="2">20211129_DDA</strain>
        <tissue evidence="2">Liver</tissue>
    </source>
</reference>
<feature type="region of interest" description="Disordered" evidence="1">
    <location>
        <begin position="1"/>
        <end position="61"/>
    </location>
</feature>
<evidence type="ECO:0000313" key="2">
    <source>
        <dbReference type="EMBL" id="KAJ1190548.1"/>
    </source>
</evidence>
<keyword evidence="3" id="KW-1185">Reference proteome</keyword>
<evidence type="ECO:0000313" key="3">
    <source>
        <dbReference type="Proteomes" id="UP001066276"/>
    </source>
</evidence>
<name>A0AAV7UNE0_PLEWA</name>
<dbReference type="EMBL" id="JANPWB010000005">
    <property type="protein sequence ID" value="KAJ1190548.1"/>
    <property type="molecule type" value="Genomic_DNA"/>
</dbReference>
<protein>
    <submittedName>
        <fullName evidence="2">Uncharacterized protein</fullName>
    </submittedName>
</protein>